<dbReference type="eggNOG" id="KOG4161">
    <property type="taxonomic scope" value="Eukaryota"/>
</dbReference>
<keyword evidence="2" id="KW-0805">Transcription regulation</keyword>
<dbReference type="InterPro" id="IPR016177">
    <property type="entry name" value="DNA-bd_dom_sf"/>
</dbReference>
<dbReference type="Proteomes" id="UP000002051">
    <property type="component" value="Unassembled WGS sequence"/>
</dbReference>
<dbReference type="SUPFAM" id="SSF54171">
    <property type="entry name" value="DNA-binding domain"/>
    <property type="match status" value="1"/>
</dbReference>
<reference evidence="8 10" key="2">
    <citation type="journal article" date="2014" name="BMC Genomics">
        <title>An improved genome release (version Mt4.0) for the model legume Medicago truncatula.</title>
        <authorList>
            <person name="Tang H."/>
            <person name="Krishnakumar V."/>
            <person name="Bidwell S."/>
            <person name="Rosen B."/>
            <person name="Chan A."/>
            <person name="Zhou S."/>
            <person name="Gentzbittel L."/>
            <person name="Childs K.L."/>
            <person name="Yandell M."/>
            <person name="Gundlach H."/>
            <person name="Mayer K.F."/>
            <person name="Schwartz D.C."/>
            <person name="Town C.D."/>
        </authorList>
    </citation>
    <scope>GENOME REANNOTATION</scope>
    <source>
        <strain evidence="9 10">cv. Jemalong A17</strain>
    </source>
</reference>
<evidence type="ECO:0000313" key="10">
    <source>
        <dbReference type="Proteomes" id="UP000002051"/>
    </source>
</evidence>
<dbReference type="GO" id="GO:0005634">
    <property type="term" value="C:nucleus"/>
    <property type="evidence" value="ECO:0007669"/>
    <property type="project" value="UniProtKB-SubCell"/>
</dbReference>
<keyword evidence="3" id="KW-0238">DNA-binding</keyword>
<dbReference type="Gene3D" id="3.30.890.10">
    <property type="entry name" value="Methyl-cpg-binding Protein 2, Chain A"/>
    <property type="match status" value="1"/>
</dbReference>
<dbReference type="InterPro" id="IPR001739">
    <property type="entry name" value="Methyl_CpG_DNA-bd"/>
</dbReference>
<evidence type="ECO:0000256" key="3">
    <source>
        <dbReference type="ARBA" id="ARBA00023125"/>
    </source>
</evidence>
<evidence type="ECO:0000313" key="9">
    <source>
        <dbReference type="EnsemblPlants" id="AES77653"/>
    </source>
</evidence>
<keyword evidence="10" id="KW-1185">Reference proteome</keyword>
<dbReference type="EMBL" id="CM001223">
    <property type="protein sequence ID" value="AES77653.2"/>
    <property type="molecule type" value="Genomic_DNA"/>
</dbReference>
<evidence type="ECO:0000313" key="8">
    <source>
        <dbReference type="EMBL" id="AES77653.2"/>
    </source>
</evidence>
<accession>G7L5A3</accession>
<dbReference type="PANTHER" id="PTHR12396">
    <property type="entry name" value="METHYL-CPG BINDING PROTEIN, MBD"/>
    <property type="match status" value="1"/>
</dbReference>
<keyword evidence="4" id="KW-0804">Transcription</keyword>
<name>G7L5A3_MEDTR</name>
<evidence type="ECO:0000259" key="7">
    <source>
        <dbReference type="PROSITE" id="PS50982"/>
    </source>
</evidence>
<evidence type="ECO:0000256" key="1">
    <source>
        <dbReference type="ARBA" id="ARBA00004123"/>
    </source>
</evidence>
<reference evidence="8 10" key="1">
    <citation type="journal article" date="2011" name="Nature">
        <title>The Medicago genome provides insight into the evolution of rhizobial symbioses.</title>
        <authorList>
            <person name="Young N.D."/>
            <person name="Debelle F."/>
            <person name="Oldroyd G.E."/>
            <person name="Geurts R."/>
            <person name="Cannon S.B."/>
            <person name="Udvardi M.K."/>
            <person name="Benedito V.A."/>
            <person name="Mayer K.F."/>
            <person name="Gouzy J."/>
            <person name="Schoof H."/>
            <person name="Van de Peer Y."/>
            <person name="Proost S."/>
            <person name="Cook D.R."/>
            <person name="Meyers B.C."/>
            <person name="Spannagl M."/>
            <person name="Cheung F."/>
            <person name="De Mita S."/>
            <person name="Krishnakumar V."/>
            <person name="Gundlach H."/>
            <person name="Zhou S."/>
            <person name="Mudge J."/>
            <person name="Bharti A.K."/>
            <person name="Murray J.D."/>
            <person name="Naoumkina M.A."/>
            <person name="Rosen B."/>
            <person name="Silverstein K.A."/>
            <person name="Tang H."/>
            <person name="Rombauts S."/>
            <person name="Zhao P.X."/>
            <person name="Zhou P."/>
            <person name="Barbe V."/>
            <person name="Bardou P."/>
            <person name="Bechner M."/>
            <person name="Bellec A."/>
            <person name="Berger A."/>
            <person name="Berges H."/>
            <person name="Bidwell S."/>
            <person name="Bisseling T."/>
            <person name="Choisne N."/>
            <person name="Couloux A."/>
            <person name="Denny R."/>
            <person name="Deshpande S."/>
            <person name="Dai X."/>
            <person name="Doyle J.J."/>
            <person name="Dudez A.M."/>
            <person name="Farmer A.D."/>
            <person name="Fouteau S."/>
            <person name="Franken C."/>
            <person name="Gibelin C."/>
            <person name="Gish J."/>
            <person name="Goldstein S."/>
            <person name="Gonzalez A.J."/>
            <person name="Green P.J."/>
            <person name="Hallab A."/>
            <person name="Hartog M."/>
            <person name="Hua A."/>
            <person name="Humphray S.J."/>
            <person name="Jeong D.H."/>
            <person name="Jing Y."/>
            <person name="Jocker A."/>
            <person name="Kenton S.M."/>
            <person name="Kim D.J."/>
            <person name="Klee K."/>
            <person name="Lai H."/>
            <person name="Lang C."/>
            <person name="Lin S."/>
            <person name="Macmil S.L."/>
            <person name="Magdelenat G."/>
            <person name="Matthews L."/>
            <person name="McCorrison J."/>
            <person name="Monaghan E.L."/>
            <person name="Mun J.H."/>
            <person name="Najar F.Z."/>
            <person name="Nicholson C."/>
            <person name="Noirot C."/>
            <person name="O'Bleness M."/>
            <person name="Paule C.R."/>
            <person name="Poulain J."/>
            <person name="Prion F."/>
            <person name="Qin B."/>
            <person name="Qu C."/>
            <person name="Retzel E.F."/>
            <person name="Riddle C."/>
            <person name="Sallet E."/>
            <person name="Samain S."/>
            <person name="Samson N."/>
            <person name="Sanders I."/>
            <person name="Saurat O."/>
            <person name="Scarpelli C."/>
            <person name="Schiex T."/>
            <person name="Segurens B."/>
            <person name="Severin A.J."/>
            <person name="Sherrier D.J."/>
            <person name="Shi R."/>
            <person name="Sims S."/>
            <person name="Singer S.R."/>
            <person name="Sinharoy S."/>
            <person name="Sterck L."/>
            <person name="Viollet A."/>
            <person name="Wang B.B."/>
            <person name="Wang K."/>
            <person name="Wang M."/>
            <person name="Wang X."/>
            <person name="Warfsmann J."/>
            <person name="Weissenbach J."/>
            <person name="White D.D."/>
            <person name="White J.D."/>
            <person name="Wiley G.B."/>
            <person name="Wincker P."/>
            <person name="Xing Y."/>
            <person name="Yang L."/>
            <person name="Yao Z."/>
            <person name="Ying F."/>
            <person name="Zhai J."/>
            <person name="Zhou L."/>
            <person name="Zuber A."/>
            <person name="Denarie J."/>
            <person name="Dixon R.A."/>
            <person name="May G.D."/>
            <person name="Schwartz D.C."/>
            <person name="Rogers J."/>
            <person name="Quetier F."/>
            <person name="Town C.D."/>
            <person name="Roe B.A."/>
        </authorList>
    </citation>
    <scope>NUCLEOTIDE SEQUENCE [LARGE SCALE GENOMIC DNA]</scope>
    <source>
        <strain evidence="8">A17</strain>
        <strain evidence="9 10">cv. Jemalong A17</strain>
    </source>
</reference>
<evidence type="ECO:0000256" key="5">
    <source>
        <dbReference type="ARBA" id="ARBA00023242"/>
    </source>
</evidence>
<dbReference type="Pfam" id="PF01429">
    <property type="entry name" value="MBD"/>
    <property type="match status" value="1"/>
</dbReference>
<sequence length="113" mass="12810">MNLNKSTKCSTLDQINQIYEDDNDGDDDNGLMIIFSDLKNQIDEVPKVIDKPNISKTPQGFKRTLVLRNDYSKLDSYYITPTGEKLRARNEPSGVSASDFDFSSQKIMQDTIP</sequence>
<comment type="subcellular location">
    <subcellularLocation>
        <location evidence="1">Nucleus</location>
    </subcellularLocation>
</comment>
<proteinExistence type="predicted"/>
<evidence type="ECO:0000256" key="6">
    <source>
        <dbReference type="SAM" id="MobiDB-lite"/>
    </source>
</evidence>
<dbReference type="AlphaFoldDB" id="G7L5A3"/>
<evidence type="ECO:0000256" key="2">
    <source>
        <dbReference type="ARBA" id="ARBA00023015"/>
    </source>
</evidence>
<dbReference type="EnsemblPlants" id="AES77653">
    <property type="protein sequence ID" value="AES77653"/>
    <property type="gene ID" value="MTR_7g013320"/>
</dbReference>
<dbReference type="STRING" id="3880.G7L5A3"/>
<evidence type="ECO:0000256" key="4">
    <source>
        <dbReference type="ARBA" id="ARBA00023163"/>
    </source>
</evidence>
<reference evidence="9" key="3">
    <citation type="submission" date="2015-04" db="UniProtKB">
        <authorList>
            <consortium name="EnsemblPlants"/>
        </authorList>
    </citation>
    <scope>IDENTIFICATION</scope>
    <source>
        <strain evidence="9">cv. Jemalong A17</strain>
    </source>
</reference>
<dbReference type="SMART" id="SM00391">
    <property type="entry name" value="MBD"/>
    <property type="match status" value="1"/>
</dbReference>
<protein>
    <submittedName>
        <fullName evidence="8">Methyl-CpG-binding domain protein</fullName>
    </submittedName>
</protein>
<accession>A0A0C3W204</accession>
<keyword evidence="5" id="KW-0539">Nucleus</keyword>
<dbReference type="GO" id="GO:0003677">
    <property type="term" value="F:DNA binding"/>
    <property type="evidence" value="ECO:0007669"/>
    <property type="project" value="UniProtKB-KW"/>
</dbReference>
<feature type="compositionally biased region" description="Polar residues" evidence="6">
    <location>
        <begin position="93"/>
        <end position="113"/>
    </location>
</feature>
<feature type="region of interest" description="Disordered" evidence="6">
    <location>
        <begin position="85"/>
        <end position="113"/>
    </location>
</feature>
<feature type="domain" description="MBD" evidence="7">
    <location>
        <begin position="47"/>
        <end position="113"/>
    </location>
</feature>
<dbReference type="HOGENOM" id="CLU_2137223_0_0_1"/>
<dbReference type="PROSITE" id="PS50982">
    <property type="entry name" value="MBD"/>
    <property type="match status" value="1"/>
</dbReference>
<dbReference type="PANTHER" id="PTHR12396:SF10">
    <property type="entry name" value="METHYL-CPG-BINDING DOMAIN-CONTAINING PROTEIN 1-RELATED"/>
    <property type="match status" value="1"/>
</dbReference>
<gene>
    <name evidence="8" type="ordered locus">MTR_7g013320</name>
</gene>
<dbReference type="PaxDb" id="3880-AES77653"/>
<organism evidence="8 10">
    <name type="scientific">Medicago truncatula</name>
    <name type="common">Barrel medic</name>
    <name type="synonym">Medicago tribuloides</name>
    <dbReference type="NCBI Taxonomy" id="3880"/>
    <lineage>
        <taxon>Eukaryota</taxon>
        <taxon>Viridiplantae</taxon>
        <taxon>Streptophyta</taxon>
        <taxon>Embryophyta</taxon>
        <taxon>Tracheophyta</taxon>
        <taxon>Spermatophyta</taxon>
        <taxon>Magnoliopsida</taxon>
        <taxon>eudicotyledons</taxon>
        <taxon>Gunneridae</taxon>
        <taxon>Pentapetalae</taxon>
        <taxon>rosids</taxon>
        <taxon>fabids</taxon>
        <taxon>Fabales</taxon>
        <taxon>Fabaceae</taxon>
        <taxon>Papilionoideae</taxon>
        <taxon>50 kb inversion clade</taxon>
        <taxon>NPAAA clade</taxon>
        <taxon>Hologalegina</taxon>
        <taxon>IRL clade</taxon>
        <taxon>Trifolieae</taxon>
        <taxon>Medicago</taxon>
    </lineage>
</organism>